<reference evidence="2 3" key="1">
    <citation type="submission" date="2019-02" db="EMBL/GenBank/DDBJ databases">
        <title>Isolation and identification of novel species under the genus Muribaculum.</title>
        <authorList>
            <person name="Miyake S."/>
            <person name="Ding Y."/>
            <person name="Low A."/>
            <person name="Soh M."/>
            <person name="Seedorf H."/>
        </authorList>
    </citation>
    <scope>NUCLEOTIDE SEQUENCE [LARGE SCALE GENOMIC DNA]</scope>
    <source>
        <strain evidence="2 3">TLL-A3</strain>
    </source>
</reference>
<sequence length="183" mass="21107">MIYNFRIVSDEVDNFKREIQIDADATFLDLRNAICDSVGYDKTQFSSFFMCDEGWEREQEICLEDMGSDSSQDVYLMEDTPLSDFIEDEGQRLVWVFDYLTDRSFFIEMKRSVPGKHLIDPLCSVSMGEAPSQTVDMDDFDAKIDAKAAQQATTDLDDEFYGSTEYNEDEFEAAGFDEMTFDE</sequence>
<accession>A0A4Z0V5M4</accession>
<dbReference type="Gene3D" id="3.10.290.30">
    <property type="entry name" value="MM3350-like"/>
    <property type="match status" value="1"/>
</dbReference>
<organism evidence="2 3">
    <name type="scientific">Duncaniella freteri</name>
    <dbReference type="NCBI Taxonomy" id="2530391"/>
    <lineage>
        <taxon>Bacteria</taxon>
        <taxon>Pseudomonadati</taxon>
        <taxon>Bacteroidota</taxon>
        <taxon>Bacteroidia</taxon>
        <taxon>Bacteroidales</taxon>
        <taxon>Muribaculaceae</taxon>
        <taxon>Duncaniella</taxon>
    </lineage>
</organism>
<dbReference type="Proteomes" id="UP000297635">
    <property type="component" value="Unassembled WGS sequence"/>
</dbReference>
<comment type="caution">
    <text evidence="2">The sequence shown here is derived from an EMBL/GenBank/DDBJ whole genome shotgun (WGS) entry which is preliminary data.</text>
</comment>
<protein>
    <recommendedName>
        <fullName evidence="1">Plasmid pRiA4b Orf3-like domain-containing protein</fullName>
    </recommendedName>
</protein>
<evidence type="ECO:0000259" key="1">
    <source>
        <dbReference type="Pfam" id="PF07929"/>
    </source>
</evidence>
<dbReference type="Pfam" id="PF07929">
    <property type="entry name" value="PRiA4_ORF3"/>
    <property type="match status" value="1"/>
</dbReference>
<dbReference type="AlphaFoldDB" id="A0A4Z0V5M4"/>
<dbReference type="SUPFAM" id="SSF159941">
    <property type="entry name" value="MM3350-like"/>
    <property type="match status" value="1"/>
</dbReference>
<gene>
    <name evidence="2" type="ORF">EZ315_02105</name>
</gene>
<proteinExistence type="predicted"/>
<feature type="domain" description="Plasmid pRiA4b Orf3-like" evidence="1">
    <location>
        <begin position="11"/>
        <end position="151"/>
    </location>
</feature>
<dbReference type="InterPro" id="IPR012912">
    <property type="entry name" value="Plasmid_pRiA4b_Orf3-like"/>
</dbReference>
<dbReference type="GeneID" id="82148567"/>
<name>A0A4Z0V5M4_9BACT</name>
<dbReference type="EMBL" id="SJSA01000001">
    <property type="protein sequence ID" value="TGG39554.1"/>
    <property type="molecule type" value="Genomic_DNA"/>
</dbReference>
<evidence type="ECO:0000313" key="2">
    <source>
        <dbReference type="EMBL" id="TGG39554.1"/>
    </source>
</evidence>
<dbReference type="RefSeq" id="WP_135470195.1">
    <property type="nucleotide sequence ID" value="NZ_CASCNC010000018.1"/>
</dbReference>
<dbReference type="InterPro" id="IPR024047">
    <property type="entry name" value="MM3350-like_sf"/>
</dbReference>
<keyword evidence="3" id="KW-1185">Reference proteome</keyword>
<evidence type="ECO:0000313" key="3">
    <source>
        <dbReference type="Proteomes" id="UP000297635"/>
    </source>
</evidence>